<reference evidence="5 6" key="1">
    <citation type="submission" date="2016-07" db="EMBL/GenBank/DDBJ databases">
        <title>Disparate Historic Effective Population Sizes Predicted by Modern Levels of Genome Diversity for the Scaled Quail (Callipepla squamata) and the Northern Bobwhite (Colinus virginianus): Inferences from First and Second Generation Draft Genome Assemblies for Sympatric New World Quail.</title>
        <authorList>
            <person name="Oldeschulte D.L."/>
            <person name="Halley Y.A."/>
            <person name="Bhattarai E.K."/>
            <person name="Brashear W.A."/>
            <person name="Hill J."/>
            <person name="Metz R.P."/>
            <person name="Johnson C.D."/>
            <person name="Rollins D."/>
            <person name="Peterson M.J."/>
            <person name="Bickhart D.M."/>
            <person name="Decker J.E."/>
            <person name="Seabury C.M."/>
        </authorList>
    </citation>
    <scope>NUCLEOTIDE SEQUENCE [LARGE SCALE GENOMIC DNA]</scope>
    <source>
        <strain evidence="5 6">Texas</strain>
        <tissue evidence="5">Leg muscle</tissue>
    </source>
</reference>
<organism evidence="5 6">
    <name type="scientific">Callipepla squamata</name>
    <name type="common">Scaled quail</name>
    <dbReference type="NCBI Taxonomy" id="9009"/>
    <lineage>
        <taxon>Eukaryota</taxon>
        <taxon>Metazoa</taxon>
        <taxon>Chordata</taxon>
        <taxon>Craniata</taxon>
        <taxon>Vertebrata</taxon>
        <taxon>Euteleostomi</taxon>
        <taxon>Archelosauria</taxon>
        <taxon>Archosauria</taxon>
        <taxon>Dinosauria</taxon>
        <taxon>Saurischia</taxon>
        <taxon>Theropoda</taxon>
        <taxon>Coelurosauria</taxon>
        <taxon>Aves</taxon>
        <taxon>Neognathae</taxon>
        <taxon>Galloanserae</taxon>
        <taxon>Galliformes</taxon>
        <taxon>Odontophoridae</taxon>
        <taxon>Callipepla</taxon>
    </lineage>
</organism>
<keyword evidence="6" id="KW-1185">Reference proteome</keyword>
<evidence type="ECO:0000259" key="4">
    <source>
        <dbReference type="Pfam" id="PF13863"/>
    </source>
</evidence>
<dbReference type="InterPro" id="IPR025252">
    <property type="entry name" value="DUF4200"/>
</dbReference>
<dbReference type="GO" id="GO:0005856">
    <property type="term" value="C:cytoskeleton"/>
    <property type="evidence" value="ECO:0007669"/>
    <property type="project" value="UniProtKB-ARBA"/>
</dbReference>
<name>A0A226NAC8_CALSU</name>
<feature type="region of interest" description="Disordered" evidence="3">
    <location>
        <begin position="275"/>
        <end position="297"/>
    </location>
</feature>
<dbReference type="PANTHER" id="PTHR21683:SF3">
    <property type="entry name" value="CILIA AND FLAGELLA ASSOCIATED PROTEIN 100"/>
    <property type="match status" value="1"/>
</dbReference>
<feature type="domain" description="DUF4200" evidence="4">
    <location>
        <begin position="144"/>
        <end position="262"/>
    </location>
</feature>
<dbReference type="InterPro" id="IPR051147">
    <property type="entry name" value="CFAP_domain-containing"/>
</dbReference>
<sequence>MESTISSVYEDSVCENLSSKPGMETNLVPELPEEDEEWKRKNPFTIPPDIDIFALRNKERKKTKAERERMKTMKIHEKMTCSAKIKVKDKGLRKALQKEEEEEEEKSRKQATDDGRLKATLECLSGKMPIKKDYPLEKETLHDYINNRREIFLLEYAIAMKREKIRKMENLAKNEERKLEKAKYNLEKDIAVFDEFLKENHRSTIQAQKIAEKESAEKAKKITEIEAIGSRIMSLQSDITIFEDKLQEYKMYRDFLYELSPKEWQEDYEKKHRKQLKTATKDDKESASPADKGQDLTIGVNMSAAGETSSLLSTESLNSGLSFRTRPRHKSLLKSLTTENLPDNTKYFFRNSSEDRGSEICSDEDEKPELYFTDPQQLLSVLAEMEKQNFSYLCNYLDTERKKTAGTTWVEAAEERFLSWPRNQEQAQLKEALLTMKSTVTKLEQRAADLRLRVQEFSSHKADVQDEMLASLAIKVQEVYGHCIGKSKKGMKTVEMLAAIEKKLIDLLDDLEKVPPAKIAEIKKAKKREWRMR</sequence>
<feature type="region of interest" description="Disordered" evidence="3">
    <location>
        <begin position="92"/>
        <end position="114"/>
    </location>
</feature>
<feature type="coiled-coil region" evidence="2">
    <location>
        <begin position="158"/>
        <end position="185"/>
    </location>
</feature>
<dbReference type="OrthoDB" id="10264063at2759"/>
<evidence type="ECO:0000256" key="3">
    <source>
        <dbReference type="SAM" id="MobiDB-lite"/>
    </source>
</evidence>
<evidence type="ECO:0000256" key="1">
    <source>
        <dbReference type="ARBA" id="ARBA00023054"/>
    </source>
</evidence>
<dbReference type="EMBL" id="MCFN01000118">
    <property type="protein sequence ID" value="OXB64534.1"/>
    <property type="molecule type" value="Genomic_DNA"/>
</dbReference>
<dbReference type="Pfam" id="PF13863">
    <property type="entry name" value="DUF4200"/>
    <property type="match status" value="1"/>
</dbReference>
<evidence type="ECO:0000313" key="6">
    <source>
        <dbReference type="Proteomes" id="UP000198323"/>
    </source>
</evidence>
<dbReference type="STRING" id="9009.A0A226NAC8"/>
<evidence type="ECO:0000256" key="2">
    <source>
        <dbReference type="SAM" id="Coils"/>
    </source>
</evidence>
<feature type="compositionally biased region" description="Polar residues" evidence="3">
    <location>
        <begin position="1"/>
        <end position="19"/>
    </location>
</feature>
<comment type="caution">
    <text evidence="5">The sequence shown here is derived from an EMBL/GenBank/DDBJ whole genome shotgun (WGS) entry which is preliminary data.</text>
</comment>
<protein>
    <recommendedName>
        <fullName evidence="4">DUF4200 domain-containing protein</fullName>
    </recommendedName>
</protein>
<dbReference type="Proteomes" id="UP000198323">
    <property type="component" value="Unassembled WGS sequence"/>
</dbReference>
<feature type="compositionally biased region" description="Basic and acidic residues" evidence="3">
    <location>
        <begin position="105"/>
        <end position="114"/>
    </location>
</feature>
<evidence type="ECO:0000313" key="5">
    <source>
        <dbReference type="EMBL" id="OXB64534.1"/>
    </source>
</evidence>
<gene>
    <name evidence="5" type="ORF">ASZ78_012797</name>
</gene>
<proteinExistence type="predicted"/>
<keyword evidence="1 2" id="KW-0175">Coiled coil</keyword>
<dbReference type="PANTHER" id="PTHR21683">
    <property type="entry name" value="COILED-COIL DOMAIN-CONTAINING PROTEIN 42 LIKE-2-LIKE-RELATED"/>
    <property type="match status" value="1"/>
</dbReference>
<dbReference type="AlphaFoldDB" id="A0A226NAC8"/>
<feature type="region of interest" description="Disordered" evidence="3">
    <location>
        <begin position="1"/>
        <end position="43"/>
    </location>
</feature>
<accession>A0A226NAC8</accession>